<accession>T1I746</accession>
<evidence type="ECO:0000313" key="2">
    <source>
        <dbReference type="Proteomes" id="UP000015103"/>
    </source>
</evidence>
<sequence>MAVTDQLKAIPVSEFKHCYEEWKKRLQRCVASEGSYFEDWFKVTFYYPIIL</sequence>
<dbReference type="VEuPathDB" id="VectorBase:RPRC012118"/>
<keyword evidence="2" id="KW-1185">Reference proteome</keyword>
<dbReference type="AlphaFoldDB" id="T1I746"/>
<proteinExistence type="predicted"/>
<reference evidence="1" key="1">
    <citation type="submission" date="2015-05" db="UniProtKB">
        <authorList>
            <consortium name="EnsemblMetazoa"/>
        </authorList>
    </citation>
    <scope>IDENTIFICATION</scope>
</reference>
<name>T1I746_RHOPR</name>
<protein>
    <submittedName>
        <fullName evidence="1">Uncharacterized protein</fullName>
    </submittedName>
</protein>
<dbReference type="Proteomes" id="UP000015103">
    <property type="component" value="Unassembled WGS sequence"/>
</dbReference>
<dbReference type="EMBL" id="ACPB03004002">
    <property type="status" value="NOT_ANNOTATED_CDS"/>
    <property type="molecule type" value="Genomic_DNA"/>
</dbReference>
<dbReference type="InParanoid" id="T1I746"/>
<organism evidence="1 2">
    <name type="scientific">Rhodnius prolixus</name>
    <name type="common">Triatomid bug</name>
    <dbReference type="NCBI Taxonomy" id="13249"/>
    <lineage>
        <taxon>Eukaryota</taxon>
        <taxon>Metazoa</taxon>
        <taxon>Ecdysozoa</taxon>
        <taxon>Arthropoda</taxon>
        <taxon>Hexapoda</taxon>
        <taxon>Insecta</taxon>
        <taxon>Pterygota</taxon>
        <taxon>Neoptera</taxon>
        <taxon>Paraneoptera</taxon>
        <taxon>Hemiptera</taxon>
        <taxon>Heteroptera</taxon>
        <taxon>Panheteroptera</taxon>
        <taxon>Cimicomorpha</taxon>
        <taxon>Reduviidae</taxon>
        <taxon>Triatominae</taxon>
        <taxon>Rhodnius</taxon>
    </lineage>
</organism>
<dbReference type="EnsemblMetazoa" id="RPRC012118-RA">
    <property type="protein sequence ID" value="RPRC012118-PA"/>
    <property type="gene ID" value="RPRC012118"/>
</dbReference>
<dbReference type="HOGENOM" id="CLU_3108941_0_0_1"/>
<evidence type="ECO:0000313" key="1">
    <source>
        <dbReference type="EnsemblMetazoa" id="RPRC012118-PA"/>
    </source>
</evidence>